<sequence length="499" mass="55072">MPSNTPVFQPGWTPEQQANGRRPRRLTPVDLPTAEPAAPSLEPRIWAPPAESPEAPVIDEALVRDLQALVSERVGTHLRGRETGYEEQRKVTIEVARTLVREHADNRHGAGEHLPDGFEEQLFTAIVAYLLGLGPRLQALVEDPEIENIQVNGHDRVRVEYADGRVDEKSFSAADSDDELIDHFQRSASRTSATERTLSTSKPILHLRLPDGARLTVIYVVTPRPAVAIRRHRIRKVSLDDMVARHAMTAELAAFLTAAVRGYLNVMIAGLPNSGKSTLLRAMASGIPQDEWFATLETVYELGLHEHGTHPWVVPFEEREGHGELGPDGRPQGEISLTDLFPHMLRMSMTRVIVGEVRSQEIVPMFDAMNTTHGSLSTIHARHPHAVFDRLAELLMRYGASRNREGAYLTVANALDLVVFVNMERRPGMAPLRYVSHVLEINGVAENGTIARSELFAPPQPGAVAMPTHVMPSGRVGDALAYGGFDLQLLGGHQQWGGR</sequence>
<protein>
    <submittedName>
        <fullName evidence="4">Pilus assembly protein, ATPase of CpaF family</fullName>
    </submittedName>
</protein>
<reference evidence="4 5" key="1">
    <citation type="submission" date="2017-06" db="EMBL/GenBank/DDBJ databases">
        <authorList>
            <person name="Kim H.J."/>
            <person name="Triplett B.A."/>
        </authorList>
    </citation>
    <scope>NUCLEOTIDE SEQUENCE [LARGE SCALE GENOMIC DNA]</scope>
    <source>
        <strain evidence="4 5">CGMCC 4.5593</strain>
    </source>
</reference>
<comment type="similarity">
    <text evidence="1">Belongs to the GSP E family.</text>
</comment>
<dbReference type="Gene3D" id="3.30.450.380">
    <property type="match status" value="1"/>
</dbReference>
<accession>A0A239PFB6</accession>
<dbReference type="PANTHER" id="PTHR30486">
    <property type="entry name" value="TWITCHING MOTILITY PROTEIN PILT"/>
    <property type="match status" value="1"/>
</dbReference>
<dbReference type="Proteomes" id="UP000198362">
    <property type="component" value="Unassembled WGS sequence"/>
</dbReference>
<dbReference type="GO" id="GO:0016887">
    <property type="term" value="F:ATP hydrolysis activity"/>
    <property type="evidence" value="ECO:0007669"/>
    <property type="project" value="InterPro"/>
</dbReference>
<dbReference type="Gene3D" id="3.40.50.300">
    <property type="entry name" value="P-loop containing nucleotide triphosphate hydrolases"/>
    <property type="match status" value="1"/>
</dbReference>
<evidence type="ECO:0000256" key="1">
    <source>
        <dbReference type="ARBA" id="ARBA00006611"/>
    </source>
</evidence>
<evidence type="ECO:0000313" key="5">
    <source>
        <dbReference type="Proteomes" id="UP000198362"/>
    </source>
</evidence>
<dbReference type="Pfam" id="PF00437">
    <property type="entry name" value="T2SSE"/>
    <property type="match status" value="1"/>
</dbReference>
<dbReference type="EMBL" id="FZPH01000025">
    <property type="protein sequence ID" value="SNT65712.1"/>
    <property type="molecule type" value="Genomic_DNA"/>
</dbReference>
<dbReference type="SUPFAM" id="SSF52540">
    <property type="entry name" value="P-loop containing nucleoside triphosphate hydrolases"/>
    <property type="match status" value="1"/>
</dbReference>
<dbReference type="CDD" id="cd01130">
    <property type="entry name" value="VirB11-like_ATPase"/>
    <property type="match status" value="1"/>
</dbReference>
<dbReference type="InterPro" id="IPR027417">
    <property type="entry name" value="P-loop_NTPase"/>
</dbReference>
<feature type="region of interest" description="Disordered" evidence="2">
    <location>
        <begin position="1"/>
        <end position="51"/>
    </location>
</feature>
<feature type="domain" description="Bacterial type II secretion system protein E" evidence="3">
    <location>
        <begin position="141"/>
        <end position="419"/>
    </location>
</feature>
<keyword evidence="5" id="KW-1185">Reference proteome</keyword>
<dbReference type="PANTHER" id="PTHR30486:SF6">
    <property type="entry name" value="TYPE IV PILUS RETRACTATION ATPASE PILT"/>
    <property type="match status" value="1"/>
</dbReference>
<gene>
    <name evidence="4" type="ORF">SAMN05421812_12555</name>
</gene>
<organism evidence="4 5">
    <name type="scientific">Asanoa hainanensis</name>
    <dbReference type="NCBI Taxonomy" id="560556"/>
    <lineage>
        <taxon>Bacteria</taxon>
        <taxon>Bacillati</taxon>
        <taxon>Actinomycetota</taxon>
        <taxon>Actinomycetes</taxon>
        <taxon>Micromonosporales</taxon>
        <taxon>Micromonosporaceae</taxon>
        <taxon>Asanoa</taxon>
    </lineage>
</organism>
<evidence type="ECO:0000259" key="3">
    <source>
        <dbReference type="Pfam" id="PF00437"/>
    </source>
</evidence>
<dbReference type="InterPro" id="IPR001482">
    <property type="entry name" value="T2SS/T4SS_dom"/>
</dbReference>
<evidence type="ECO:0000256" key="2">
    <source>
        <dbReference type="SAM" id="MobiDB-lite"/>
    </source>
</evidence>
<evidence type="ECO:0000313" key="4">
    <source>
        <dbReference type="EMBL" id="SNT65712.1"/>
    </source>
</evidence>
<proteinExistence type="inferred from homology"/>
<dbReference type="InterPro" id="IPR050921">
    <property type="entry name" value="T4SS_GSP_E_ATPase"/>
</dbReference>
<dbReference type="AlphaFoldDB" id="A0A239PFB6"/>
<name>A0A239PFB6_9ACTN</name>